<comment type="similarity">
    <text evidence="9 11">Belongs to the fluoride channel Fluc/FEX (TC 1.A.43) family.</text>
</comment>
<feature type="transmembrane region" description="Helical" evidence="11">
    <location>
        <begin position="31"/>
        <end position="52"/>
    </location>
</feature>
<keyword evidence="6" id="KW-0406">Ion transport</keyword>
<evidence type="ECO:0000256" key="7">
    <source>
        <dbReference type="ARBA" id="ARBA00023136"/>
    </source>
</evidence>
<organism evidence="12 13">
    <name type="scientific">Zunongwangia atlantica 22II14-10F7</name>
    <dbReference type="NCBI Taxonomy" id="1185767"/>
    <lineage>
        <taxon>Bacteria</taxon>
        <taxon>Pseudomonadati</taxon>
        <taxon>Bacteroidota</taxon>
        <taxon>Flavobacteriia</taxon>
        <taxon>Flavobacteriales</taxon>
        <taxon>Flavobacteriaceae</taxon>
        <taxon>Zunongwangia</taxon>
    </lineage>
</organism>
<comment type="function">
    <text evidence="11">Important for reducing fluoride concentration in the cell, thus reducing its toxicity.</text>
</comment>
<dbReference type="Proteomes" id="UP000192746">
    <property type="component" value="Unassembled WGS sequence"/>
</dbReference>
<evidence type="ECO:0000256" key="10">
    <source>
        <dbReference type="ARBA" id="ARBA00035585"/>
    </source>
</evidence>
<keyword evidence="6" id="KW-0813">Transport</keyword>
<evidence type="ECO:0000313" key="13">
    <source>
        <dbReference type="Proteomes" id="UP000192746"/>
    </source>
</evidence>
<evidence type="ECO:0000313" key="12">
    <source>
        <dbReference type="EMBL" id="ORL44421.1"/>
    </source>
</evidence>
<evidence type="ECO:0000256" key="2">
    <source>
        <dbReference type="ARBA" id="ARBA00022475"/>
    </source>
</evidence>
<keyword evidence="3" id="KW-0997">Cell inner membrane</keyword>
<comment type="caution">
    <text evidence="12">The sequence shown here is derived from an EMBL/GenBank/DDBJ whole genome shotgun (WGS) entry which is preliminary data.</text>
</comment>
<keyword evidence="8" id="KW-0407">Ion channel</keyword>
<dbReference type="Pfam" id="PF02537">
    <property type="entry name" value="CRCB"/>
    <property type="match status" value="1"/>
</dbReference>
<evidence type="ECO:0000256" key="8">
    <source>
        <dbReference type="ARBA" id="ARBA00023303"/>
    </source>
</evidence>
<keyword evidence="5 11" id="KW-1133">Transmembrane helix</keyword>
<evidence type="ECO:0000256" key="3">
    <source>
        <dbReference type="ARBA" id="ARBA00022519"/>
    </source>
</evidence>
<name>A0A1Y1T087_9FLAO</name>
<dbReference type="GO" id="GO:0005886">
    <property type="term" value="C:plasma membrane"/>
    <property type="evidence" value="ECO:0007669"/>
    <property type="project" value="UniProtKB-SubCell"/>
</dbReference>
<evidence type="ECO:0000256" key="9">
    <source>
        <dbReference type="ARBA" id="ARBA00035120"/>
    </source>
</evidence>
<dbReference type="InterPro" id="IPR003691">
    <property type="entry name" value="FluC"/>
</dbReference>
<evidence type="ECO:0000256" key="1">
    <source>
        <dbReference type="ARBA" id="ARBA00004651"/>
    </source>
</evidence>
<sequence>MATGFCEGFTSPTTFSFENQVLLKSGDYYNFAIYAFGSLVLGIIAAAIGLYVSKIA</sequence>
<evidence type="ECO:0000256" key="11">
    <source>
        <dbReference type="RuleBase" id="RU004340"/>
    </source>
</evidence>
<keyword evidence="4 11" id="KW-0812">Transmembrane</keyword>
<keyword evidence="7 11" id="KW-0472">Membrane</keyword>
<comment type="caution">
    <text evidence="11">Lacks conserved residue(s) required for the propagation of feature annotation.</text>
</comment>
<keyword evidence="13" id="KW-1185">Reference proteome</keyword>
<comment type="catalytic activity">
    <reaction evidence="10">
        <text>fluoride(in) = fluoride(out)</text>
        <dbReference type="Rhea" id="RHEA:76159"/>
        <dbReference type="ChEBI" id="CHEBI:17051"/>
    </reaction>
    <physiologicalReaction direction="left-to-right" evidence="10">
        <dbReference type="Rhea" id="RHEA:76160"/>
    </physiologicalReaction>
</comment>
<comment type="subcellular location">
    <subcellularLocation>
        <location evidence="1">Cell membrane</location>
        <topology evidence="1">Multi-pass membrane protein</topology>
    </subcellularLocation>
</comment>
<dbReference type="EMBL" id="ARYN01000015">
    <property type="protein sequence ID" value="ORL44421.1"/>
    <property type="molecule type" value="Genomic_DNA"/>
</dbReference>
<gene>
    <name evidence="12" type="ORF">IIF7_15600</name>
</gene>
<reference evidence="12 13" key="1">
    <citation type="submission" date="2013-04" db="EMBL/GenBank/DDBJ databases">
        <title>Zunongwangia sp. 22II14-10F7 Genome Sequencing.</title>
        <authorList>
            <person name="Lai Q."/>
            <person name="Shao Z."/>
        </authorList>
    </citation>
    <scope>NUCLEOTIDE SEQUENCE [LARGE SCALE GENOMIC DNA]</scope>
    <source>
        <strain evidence="12 13">22II14-10F7</strain>
    </source>
</reference>
<evidence type="ECO:0000256" key="6">
    <source>
        <dbReference type="ARBA" id="ARBA00023065"/>
    </source>
</evidence>
<dbReference type="STRING" id="1185767.IIF7_15600"/>
<dbReference type="GO" id="GO:0034220">
    <property type="term" value="P:monoatomic ion transmembrane transport"/>
    <property type="evidence" value="ECO:0007669"/>
    <property type="project" value="UniProtKB-KW"/>
</dbReference>
<dbReference type="RefSeq" id="WP_386274540.1">
    <property type="nucleotide sequence ID" value="NZ_ARYN01000015.1"/>
</dbReference>
<evidence type="ECO:0000256" key="5">
    <source>
        <dbReference type="ARBA" id="ARBA00022989"/>
    </source>
</evidence>
<keyword evidence="2" id="KW-1003">Cell membrane</keyword>
<accession>A0A1Y1T087</accession>
<proteinExistence type="inferred from homology"/>
<protein>
    <recommendedName>
        <fullName evidence="11">Fluoride-specific ion channel</fullName>
    </recommendedName>
</protein>
<dbReference type="AlphaFoldDB" id="A0A1Y1T087"/>
<evidence type="ECO:0000256" key="4">
    <source>
        <dbReference type="ARBA" id="ARBA00022692"/>
    </source>
</evidence>